<name>A0A4C1YKI7_EUMVA</name>
<dbReference type="Proteomes" id="UP000299102">
    <property type="component" value="Unassembled WGS sequence"/>
</dbReference>
<sequence length="120" mass="12878">MPSCAGALSVKSGQSRARTASNPIQTSLTDALHSTTGRGGPETRTTGVGAAAALWASVRERARLAPLRLLALLFIVTFTFSSRRRRKLFKDRDASDAACKPCICSCLFFLSCMHLMMAAI</sequence>
<keyword evidence="2" id="KW-0472">Membrane</keyword>
<reference evidence="3 4" key="1">
    <citation type="journal article" date="2019" name="Commun. Biol.">
        <title>The bagworm genome reveals a unique fibroin gene that provides high tensile strength.</title>
        <authorList>
            <person name="Kono N."/>
            <person name="Nakamura H."/>
            <person name="Ohtoshi R."/>
            <person name="Tomita M."/>
            <person name="Numata K."/>
            <person name="Arakawa K."/>
        </authorList>
    </citation>
    <scope>NUCLEOTIDE SEQUENCE [LARGE SCALE GENOMIC DNA]</scope>
</reference>
<proteinExistence type="predicted"/>
<gene>
    <name evidence="3" type="ORF">EVAR_52441_1</name>
</gene>
<evidence type="ECO:0000256" key="1">
    <source>
        <dbReference type="SAM" id="MobiDB-lite"/>
    </source>
</evidence>
<protein>
    <submittedName>
        <fullName evidence="3">Uncharacterized protein</fullName>
    </submittedName>
</protein>
<dbReference type="AlphaFoldDB" id="A0A4C1YKI7"/>
<organism evidence="3 4">
    <name type="scientific">Eumeta variegata</name>
    <name type="common">Bagworm moth</name>
    <name type="synonym">Eumeta japonica</name>
    <dbReference type="NCBI Taxonomy" id="151549"/>
    <lineage>
        <taxon>Eukaryota</taxon>
        <taxon>Metazoa</taxon>
        <taxon>Ecdysozoa</taxon>
        <taxon>Arthropoda</taxon>
        <taxon>Hexapoda</taxon>
        <taxon>Insecta</taxon>
        <taxon>Pterygota</taxon>
        <taxon>Neoptera</taxon>
        <taxon>Endopterygota</taxon>
        <taxon>Lepidoptera</taxon>
        <taxon>Glossata</taxon>
        <taxon>Ditrysia</taxon>
        <taxon>Tineoidea</taxon>
        <taxon>Psychidae</taxon>
        <taxon>Oiketicinae</taxon>
        <taxon>Eumeta</taxon>
    </lineage>
</organism>
<evidence type="ECO:0000313" key="4">
    <source>
        <dbReference type="Proteomes" id="UP000299102"/>
    </source>
</evidence>
<accession>A0A4C1YKI7</accession>
<keyword evidence="4" id="KW-1185">Reference proteome</keyword>
<evidence type="ECO:0000256" key="2">
    <source>
        <dbReference type="SAM" id="Phobius"/>
    </source>
</evidence>
<evidence type="ECO:0000313" key="3">
    <source>
        <dbReference type="EMBL" id="GBP76706.1"/>
    </source>
</evidence>
<feature type="compositionally biased region" description="Polar residues" evidence="1">
    <location>
        <begin position="11"/>
        <end position="34"/>
    </location>
</feature>
<feature type="transmembrane region" description="Helical" evidence="2">
    <location>
        <begin position="64"/>
        <end position="81"/>
    </location>
</feature>
<comment type="caution">
    <text evidence="3">The sequence shown here is derived from an EMBL/GenBank/DDBJ whole genome shotgun (WGS) entry which is preliminary data.</text>
</comment>
<feature type="region of interest" description="Disordered" evidence="1">
    <location>
        <begin position="1"/>
        <end position="45"/>
    </location>
</feature>
<dbReference type="EMBL" id="BGZK01001300">
    <property type="protein sequence ID" value="GBP76706.1"/>
    <property type="molecule type" value="Genomic_DNA"/>
</dbReference>
<keyword evidence="2" id="KW-1133">Transmembrane helix</keyword>
<keyword evidence="2" id="KW-0812">Transmembrane</keyword>